<keyword evidence="4" id="KW-1185">Reference proteome</keyword>
<feature type="region of interest" description="Disordered" evidence="1">
    <location>
        <begin position="28"/>
        <end position="50"/>
    </location>
</feature>
<dbReference type="AlphaFoldDB" id="A0A5M6IY69"/>
<reference evidence="3 4" key="1">
    <citation type="submission" date="2019-09" db="EMBL/GenBank/DDBJ databases">
        <title>Genome sequence of Rhodovastum atsumiense, a diverse member of the Acetobacteraceae family of non-sulfur purple photosynthetic bacteria.</title>
        <authorList>
            <person name="Meyer T."/>
            <person name="Kyndt J."/>
        </authorList>
    </citation>
    <scope>NUCLEOTIDE SEQUENCE [LARGE SCALE GENOMIC DNA]</scope>
    <source>
        <strain evidence="3 4">DSM 21279</strain>
    </source>
</reference>
<feature type="region of interest" description="Disordered" evidence="1">
    <location>
        <begin position="115"/>
        <end position="236"/>
    </location>
</feature>
<feature type="signal peptide" evidence="2">
    <location>
        <begin position="1"/>
        <end position="26"/>
    </location>
</feature>
<feature type="compositionally biased region" description="Pro residues" evidence="1">
    <location>
        <begin position="30"/>
        <end position="41"/>
    </location>
</feature>
<dbReference type="OrthoDB" id="8477685at2"/>
<keyword evidence="2" id="KW-0732">Signal</keyword>
<evidence type="ECO:0000313" key="3">
    <source>
        <dbReference type="EMBL" id="KAA5613274.1"/>
    </source>
</evidence>
<protein>
    <submittedName>
        <fullName evidence="3">DUF4175 domain-containing protein</fullName>
    </submittedName>
</protein>
<comment type="caution">
    <text evidence="3">The sequence shown here is derived from an EMBL/GenBank/DDBJ whole genome shotgun (WGS) entry which is preliminary data.</text>
</comment>
<organism evidence="3 4">
    <name type="scientific">Rhodovastum atsumiense</name>
    <dbReference type="NCBI Taxonomy" id="504468"/>
    <lineage>
        <taxon>Bacteria</taxon>
        <taxon>Pseudomonadati</taxon>
        <taxon>Pseudomonadota</taxon>
        <taxon>Alphaproteobacteria</taxon>
        <taxon>Acetobacterales</taxon>
        <taxon>Acetobacteraceae</taxon>
        <taxon>Rhodovastum</taxon>
    </lineage>
</organism>
<evidence type="ECO:0000256" key="1">
    <source>
        <dbReference type="SAM" id="MobiDB-lite"/>
    </source>
</evidence>
<dbReference type="InterPro" id="IPR012683">
    <property type="entry name" value="CHP02302_TM"/>
</dbReference>
<name>A0A5M6IY69_9PROT</name>
<dbReference type="RefSeq" id="WP_150039788.1">
    <property type="nucleotide sequence ID" value="NZ_OW485601.1"/>
</dbReference>
<feature type="chain" id="PRO_5024321889" evidence="2">
    <location>
        <begin position="27"/>
        <end position="248"/>
    </location>
</feature>
<accession>A0A5M6IY69</accession>
<gene>
    <name evidence="3" type="ORF">F1189_06180</name>
</gene>
<dbReference type="EMBL" id="VWPK01000007">
    <property type="protein sequence ID" value="KAA5613274.1"/>
    <property type="molecule type" value="Genomic_DNA"/>
</dbReference>
<sequence>MSRAGRWAALALLLGGGPVCVQEAWAQGPAMPPASPAPPPVASAQHRSDSRTQTALRHVLGELMQQHGDLTGKVPDALNEADIAMRDAARALEAGDDATAAAAIQKAIEALQKGGRSMSQQLAQQFGQGGPGDEGEDADGEMAGEQDGEGQGEQDGKGRGGRYGNWNRDGRWGNRPGDRREADRRDPLGRPLREDGLGQSPDEGGVKVPDQMEEARSHAIQEELRRRGAEKTRPQPELDYIDRLLRQF</sequence>
<evidence type="ECO:0000256" key="2">
    <source>
        <dbReference type="SAM" id="SignalP"/>
    </source>
</evidence>
<feature type="compositionally biased region" description="Basic and acidic residues" evidence="1">
    <location>
        <begin position="168"/>
        <end position="196"/>
    </location>
</feature>
<evidence type="ECO:0000313" key="4">
    <source>
        <dbReference type="Proteomes" id="UP000325255"/>
    </source>
</evidence>
<proteinExistence type="predicted"/>
<feature type="compositionally biased region" description="Acidic residues" evidence="1">
    <location>
        <begin position="133"/>
        <end position="152"/>
    </location>
</feature>
<dbReference type="Pfam" id="PF13779">
    <property type="entry name" value="DUF4175"/>
    <property type="match status" value="1"/>
</dbReference>
<dbReference type="Proteomes" id="UP000325255">
    <property type="component" value="Unassembled WGS sequence"/>
</dbReference>
<feature type="compositionally biased region" description="Basic and acidic residues" evidence="1">
    <location>
        <begin position="213"/>
        <end position="236"/>
    </location>
</feature>